<dbReference type="GeneID" id="107271835"/>
<evidence type="ECO:0000256" key="8">
    <source>
        <dbReference type="ARBA" id="ARBA00035534"/>
    </source>
</evidence>
<dbReference type="AlphaFoldDB" id="A0AAJ7FQW8"/>
<proteinExistence type="inferred from homology"/>
<evidence type="ECO:0000256" key="2">
    <source>
        <dbReference type="ARBA" id="ARBA00009070"/>
    </source>
</evidence>
<dbReference type="InterPro" id="IPR040008">
    <property type="entry name" value="Ribosomal_mL46"/>
</dbReference>
<dbReference type="CDD" id="cd04661">
    <property type="entry name" value="NUDIX_MRP_L46"/>
    <property type="match status" value="1"/>
</dbReference>
<dbReference type="Gene3D" id="3.90.79.10">
    <property type="entry name" value="Nucleoside Triphosphate Pyrophosphohydrolase"/>
    <property type="match status" value="1"/>
</dbReference>
<keyword evidence="3" id="KW-0809">Transit peptide</keyword>
<evidence type="ECO:0000256" key="5">
    <source>
        <dbReference type="ARBA" id="ARBA00023128"/>
    </source>
</evidence>
<dbReference type="PANTHER" id="PTHR13124">
    <property type="entry name" value="39S RIBOSOMAL PROTEIN L46, MITOCHONDRIAL PRECURSOR-RELATED"/>
    <property type="match status" value="1"/>
</dbReference>
<evidence type="ECO:0000256" key="1">
    <source>
        <dbReference type="ARBA" id="ARBA00004173"/>
    </source>
</evidence>
<dbReference type="InterPro" id="IPR015797">
    <property type="entry name" value="NUDIX_hydrolase-like_dom_sf"/>
</dbReference>
<feature type="domain" description="Large ribosomal subunit protein mL46 N-terminal" evidence="9">
    <location>
        <begin position="37"/>
        <end position="134"/>
    </location>
</feature>
<gene>
    <name evidence="11" type="primary">LOC107271835</name>
</gene>
<dbReference type="FunFam" id="3.90.79.10:FF:000018">
    <property type="entry name" value="39S ribosomal protein L46, mitochondrial"/>
    <property type="match status" value="1"/>
</dbReference>
<dbReference type="InterPro" id="IPR033650">
    <property type="entry name" value="Ribosomal_mL46_NUDIX"/>
</dbReference>
<keyword evidence="4 11" id="KW-0689">Ribosomal protein</keyword>
<evidence type="ECO:0000256" key="3">
    <source>
        <dbReference type="ARBA" id="ARBA00022946"/>
    </source>
</evidence>
<dbReference type="Proteomes" id="UP000694920">
    <property type="component" value="Unplaced"/>
</dbReference>
<dbReference type="RefSeq" id="XP_015603780.1">
    <property type="nucleotide sequence ID" value="XM_015748294.2"/>
</dbReference>
<evidence type="ECO:0000256" key="4">
    <source>
        <dbReference type="ARBA" id="ARBA00022980"/>
    </source>
</evidence>
<keyword evidence="10" id="KW-1185">Reference proteome</keyword>
<dbReference type="CTD" id="26589"/>
<dbReference type="KEGG" id="ccin:107271835"/>
<protein>
    <recommendedName>
        <fullName evidence="7">Large ribosomal subunit protein mL46</fullName>
    </recommendedName>
    <alternativeName>
        <fullName evidence="8">39S ribosomal protein L46, mitochondrial</fullName>
    </alternativeName>
</protein>
<dbReference type="PANTHER" id="PTHR13124:SF12">
    <property type="entry name" value="LARGE RIBOSOMAL SUBUNIT PROTEIN ML46"/>
    <property type="match status" value="1"/>
</dbReference>
<reference evidence="11" key="1">
    <citation type="submission" date="2025-08" db="UniProtKB">
        <authorList>
            <consortium name="RefSeq"/>
        </authorList>
    </citation>
    <scope>IDENTIFICATION</scope>
</reference>
<evidence type="ECO:0000256" key="7">
    <source>
        <dbReference type="ARBA" id="ARBA00035190"/>
    </source>
</evidence>
<comment type="similarity">
    <text evidence="2">Belongs to the mitochondrion-specific ribosomal protein mL46 family.</text>
</comment>
<evidence type="ECO:0000313" key="11">
    <source>
        <dbReference type="RefSeq" id="XP_015603780.1"/>
    </source>
</evidence>
<evidence type="ECO:0000256" key="6">
    <source>
        <dbReference type="ARBA" id="ARBA00023274"/>
    </source>
</evidence>
<sequence length="269" mass="31092">MFRQSLRFCTGFSFSKAKALLQHDARWLATESANIKWDLMSAVCLERHPIISKPLNELEAKYQAMLNQIEYENSMKSDHEIRIELEKQLLQSQNQQNTEIDLDVVIKQTAQDFVDASEEEVKNFKFAPKITEADEKNVKTSLKRKLDKNLVLLVEQNVGNKTYWIPPQGLRSDGETLRQTAERVLSNICGQGLTVQFYGNAPIGVYKYRYPKDIRDQGLYGAKIFYFLAKYINGNVEETVKYQWLDKEELQAILPQGIHKSMSQFLIAD</sequence>
<dbReference type="GO" id="GO:0005743">
    <property type="term" value="C:mitochondrial inner membrane"/>
    <property type="evidence" value="ECO:0007669"/>
    <property type="project" value="UniProtKB-ARBA"/>
</dbReference>
<keyword evidence="5" id="KW-0496">Mitochondrion</keyword>
<accession>A0AAJ7FQW8</accession>
<comment type="subcellular location">
    <subcellularLocation>
        <location evidence="1">Mitochondrion</location>
    </subcellularLocation>
</comment>
<evidence type="ECO:0000259" key="9">
    <source>
        <dbReference type="Pfam" id="PF11788"/>
    </source>
</evidence>
<dbReference type="InterPro" id="IPR021757">
    <property type="entry name" value="Ribosomal_mL46_N"/>
</dbReference>
<dbReference type="SUPFAM" id="SSF55811">
    <property type="entry name" value="Nudix"/>
    <property type="match status" value="1"/>
</dbReference>
<evidence type="ECO:0000313" key="10">
    <source>
        <dbReference type="Proteomes" id="UP000694920"/>
    </source>
</evidence>
<keyword evidence="6" id="KW-0687">Ribonucleoprotein</keyword>
<dbReference type="GO" id="GO:0005762">
    <property type="term" value="C:mitochondrial large ribosomal subunit"/>
    <property type="evidence" value="ECO:0007669"/>
    <property type="project" value="TreeGrafter"/>
</dbReference>
<organism evidence="10 11">
    <name type="scientific">Cephus cinctus</name>
    <name type="common">Wheat stem sawfly</name>
    <dbReference type="NCBI Taxonomy" id="211228"/>
    <lineage>
        <taxon>Eukaryota</taxon>
        <taxon>Metazoa</taxon>
        <taxon>Ecdysozoa</taxon>
        <taxon>Arthropoda</taxon>
        <taxon>Hexapoda</taxon>
        <taxon>Insecta</taxon>
        <taxon>Pterygota</taxon>
        <taxon>Neoptera</taxon>
        <taxon>Endopterygota</taxon>
        <taxon>Hymenoptera</taxon>
        <taxon>Cephoidea</taxon>
        <taxon>Cephidae</taxon>
        <taxon>Cephus</taxon>
    </lineage>
</organism>
<dbReference type="Pfam" id="PF11788">
    <property type="entry name" value="MRP-L46"/>
    <property type="match status" value="1"/>
</dbReference>
<dbReference type="GO" id="GO:0003735">
    <property type="term" value="F:structural constituent of ribosome"/>
    <property type="evidence" value="ECO:0007669"/>
    <property type="project" value="InterPro"/>
</dbReference>
<name>A0AAJ7FQW8_CEPCN</name>